<evidence type="ECO:0000256" key="7">
    <source>
        <dbReference type="SAM" id="Phobius"/>
    </source>
</evidence>
<keyword evidence="2 5" id="KW-0479">Metal-binding</keyword>
<feature type="binding site" description="axial binding residue" evidence="5">
    <location>
        <position position="501"/>
    </location>
    <ligand>
        <name>heme</name>
        <dbReference type="ChEBI" id="CHEBI:30413"/>
    </ligand>
    <ligandPart>
        <name>Fe</name>
        <dbReference type="ChEBI" id="CHEBI:18248"/>
    </ligandPart>
</feature>
<dbReference type="AlphaFoldDB" id="A0AAV5CYG6"/>
<dbReference type="GO" id="GO:0016705">
    <property type="term" value="F:oxidoreductase activity, acting on paired donors, with incorporation or reduction of molecular oxygen"/>
    <property type="evidence" value="ECO:0007669"/>
    <property type="project" value="InterPro"/>
</dbReference>
<dbReference type="InterPro" id="IPR001128">
    <property type="entry name" value="Cyt_P450"/>
</dbReference>
<dbReference type="GO" id="GO:0005506">
    <property type="term" value="F:iron ion binding"/>
    <property type="evidence" value="ECO:0007669"/>
    <property type="project" value="InterPro"/>
</dbReference>
<dbReference type="Gene3D" id="1.10.630.10">
    <property type="entry name" value="Cytochrome P450"/>
    <property type="match status" value="1"/>
</dbReference>
<dbReference type="GO" id="GO:0004497">
    <property type="term" value="F:monooxygenase activity"/>
    <property type="evidence" value="ECO:0007669"/>
    <property type="project" value="UniProtKB-KW"/>
</dbReference>
<comment type="similarity">
    <text evidence="1 6">Belongs to the cytochrome P450 family.</text>
</comment>
<dbReference type="Pfam" id="PF00067">
    <property type="entry name" value="p450"/>
    <property type="match status" value="1"/>
</dbReference>
<sequence length="559" mass="63060">MFMQLYIELSSRHQQRESTAALELELDVRKQAMAFFSLQLQDLLVLFLMLLVPLYYYLVFFMSSKTNESPRFPTDWPLVGMLPSLVLNLHRFHDYATTVLATAGGSFEARGPPGLRFLLTCDPANARHIFVSSFGNYPKGAEFASFFDVMGDSFFNADGESWRRQRARVQHIMSGSRLLGFMAGWCRDKVETGLLPLLSHMVDNNAPFDLQDVFTRFSFDMTAMPVFGLDTDRLSADMPPMHVPDAMDAVMEVGFFRHTVPVSCWRLMRRLRIGPERKLAAAQRVLRRFVAEMLETRKKKGSISDSCREVPALDDIASNYVNDPEYVDESGEPREFLHATLINYMFAGRDTVGTTLTWLLYNLVKHPHTADAIRAELAPIVTARKSKSKAATDTTMVVFEPEETKPLVYLHAALFESMRLYPPGPIERKEALTDDVLPSGHRVRAGDKILISLYAMARMDSVWGKDCAEYRPERWVTADGGALRCVPAHRFLPFNAGPRSCLGKDISVAQMKCVVAAVVWNFDFELLQGHAVEPKLSVVLQMKNGLLVKAKKRHVAGSE</sequence>
<dbReference type="InterPro" id="IPR002401">
    <property type="entry name" value="Cyt_P450_E_grp-I"/>
</dbReference>
<keyword evidence="4 5" id="KW-0408">Iron</keyword>
<evidence type="ECO:0000256" key="2">
    <source>
        <dbReference type="ARBA" id="ARBA00022723"/>
    </source>
</evidence>
<dbReference type="GO" id="GO:0020037">
    <property type="term" value="F:heme binding"/>
    <property type="evidence" value="ECO:0007669"/>
    <property type="project" value="InterPro"/>
</dbReference>
<keyword evidence="3 6" id="KW-0560">Oxidoreductase</keyword>
<evidence type="ECO:0000256" key="3">
    <source>
        <dbReference type="ARBA" id="ARBA00023002"/>
    </source>
</evidence>
<accession>A0AAV5CYG6</accession>
<evidence type="ECO:0000313" key="9">
    <source>
        <dbReference type="Proteomes" id="UP001054889"/>
    </source>
</evidence>
<keyword evidence="7" id="KW-1133">Transmembrane helix</keyword>
<organism evidence="8 9">
    <name type="scientific">Eleusine coracana subsp. coracana</name>
    <dbReference type="NCBI Taxonomy" id="191504"/>
    <lineage>
        <taxon>Eukaryota</taxon>
        <taxon>Viridiplantae</taxon>
        <taxon>Streptophyta</taxon>
        <taxon>Embryophyta</taxon>
        <taxon>Tracheophyta</taxon>
        <taxon>Spermatophyta</taxon>
        <taxon>Magnoliopsida</taxon>
        <taxon>Liliopsida</taxon>
        <taxon>Poales</taxon>
        <taxon>Poaceae</taxon>
        <taxon>PACMAD clade</taxon>
        <taxon>Chloridoideae</taxon>
        <taxon>Cynodonteae</taxon>
        <taxon>Eleusininae</taxon>
        <taxon>Eleusine</taxon>
    </lineage>
</organism>
<evidence type="ECO:0000313" key="8">
    <source>
        <dbReference type="EMBL" id="GJN02967.1"/>
    </source>
</evidence>
<comment type="caution">
    <text evidence="8">The sequence shown here is derived from an EMBL/GenBank/DDBJ whole genome shotgun (WGS) entry which is preliminary data.</text>
</comment>
<name>A0AAV5CYG6_ELECO</name>
<dbReference type="GO" id="GO:0006629">
    <property type="term" value="P:lipid metabolic process"/>
    <property type="evidence" value="ECO:0007669"/>
    <property type="project" value="UniProtKB-ARBA"/>
</dbReference>
<dbReference type="InterPro" id="IPR017972">
    <property type="entry name" value="Cyt_P450_CS"/>
</dbReference>
<keyword evidence="6" id="KW-0503">Monooxygenase</keyword>
<evidence type="ECO:0000256" key="1">
    <source>
        <dbReference type="ARBA" id="ARBA00010617"/>
    </source>
</evidence>
<dbReference type="PRINTS" id="PR00385">
    <property type="entry name" value="P450"/>
</dbReference>
<keyword evidence="7" id="KW-0472">Membrane</keyword>
<evidence type="ECO:0000256" key="6">
    <source>
        <dbReference type="RuleBase" id="RU000461"/>
    </source>
</evidence>
<gene>
    <name evidence="8" type="primary">ga20363</name>
    <name evidence="8" type="ORF">PR202_ga20363</name>
</gene>
<reference evidence="8" key="1">
    <citation type="journal article" date="2018" name="DNA Res.">
        <title>Multiple hybrid de novo genome assembly of finger millet, an orphan allotetraploid crop.</title>
        <authorList>
            <person name="Hatakeyama M."/>
            <person name="Aluri S."/>
            <person name="Balachadran M.T."/>
            <person name="Sivarajan S.R."/>
            <person name="Patrignani A."/>
            <person name="Gruter S."/>
            <person name="Poveda L."/>
            <person name="Shimizu-Inatsugi R."/>
            <person name="Baeten J."/>
            <person name="Francoijs K.J."/>
            <person name="Nataraja K.N."/>
            <person name="Reddy Y.A.N."/>
            <person name="Phadnis S."/>
            <person name="Ravikumar R.L."/>
            <person name="Schlapbach R."/>
            <person name="Sreeman S.M."/>
            <person name="Shimizu K.K."/>
        </authorList>
    </citation>
    <scope>NUCLEOTIDE SEQUENCE</scope>
</reference>
<comment type="cofactor">
    <cofactor evidence="5">
        <name>heme</name>
        <dbReference type="ChEBI" id="CHEBI:30413"/>
    </cofactor>
</comment>
<proteinExistence type="inferred from homology"/>
<evidence type="ECO:0000256" key="5">
    <source>
        <dbReference type="PIRSR" id="PIRSR602401-1"/>
    </source>
</evidence>
<dbReference type="PANTHER" id="PTHR24296">
    <property type="entry name" value="CYTOCHROME P450"/>
    <property type="match status" value="1"/>
</dbReference>
<dbReference type="InterPro" id="IPR036396">
    <property type="entry name" value="Cyt_P450_sf"/>
</dbReference>
<protein>
    <submittedName>
        <fullName evidence="8">Uncharacterized protein</fullName>
    </submittedName>
</protein>
<dbReference type="PRINTS" id="PR00463">
    <property type="entry name" value="EP450I"/>
</dbReference>
<feature type="transmembrane region" description="Helical" evidence="7">
    <location>
        <begin position="43"/>
        <end position="62"/>
    </location>
</feature>
<dbReference type="CDD" id="cd11064">
    <property type="entry name" value="CYP86A"/>
    <property type="match status" value="1"/>
</dbReference>
<keyword evidence="5 6" id="KW-0349">Heme</keyword>
<dbReference type="PROSITE" id="PS00086">
    <property type="entry name" value="CYTOCHROME_P450"/>
    <property type="match status" value="1"/>
</dbReference>
<reference evidence="8" key="2">
    <citation type="submission" date="2021-12" db="EMBL/GenBank/DDBJ databases">
        <title>Resequencing data analysis of finger millet.</title>
        <authorList>
            <person name="Hatakeyama M."/>
            <person name="Aluri S."/>
            <person name="Balachadran M.T."/>
            <person name="Sivarajan S.R."/>
            <person name="Poveda L."/>
            <person name="Shimizu-Inatsugi R."/>
            <person name="Schlapbach R."/>
            <person name="Sreeman S.M."/>
            <person name="Shimizu K.K."/>
        </authorList>
    </citation>
    <scope>NUCLEOTIDE SEQUENCE</scope>
</reference>
<dbReference type="SUPFAM" id="SSF48264">
    <property type="entry name" value="Cytochrome P450"/>
    <property type="match status" value="1"/>
</dbReference>
<keyword evidence="9" id="KW-1185">Reference proteome</keyword>
<evidence type="ECO:0000256" key="4">
    <source>
        <dbReference type="ARBA" id="ARBA00023004"/>
    </source>
</evidence>
<dbReference type="Proteomes" id="UP001054889">
    <property type="component" value="Unassembled WGS sequence"/>
</dbReference>
<dbReference type="EMBL" id="BQKI01000009">
    <property type="protein sequence ID" value="GJN02967.1"/>
    <property type="molecule type" value="Genomic_DNA"/>
</dbReference>
<keyword evidence="7" id="KW-0812">Transmembrane</keyword>